<evidence type="ECO:0000313" key="2">
    <source>
        <dbReference type="Proteomes" id="UP000475862"/>
    </source>
</evidence>
<protein>
    <submittedName>
        <fullName evidence="1">Uncharacterized protein</fullName>
    </submittedName>
</protein>
<dbReference type="Proteomes" id="UP000475862">
    <property type="component" value="Unassembled WGS sequence"/>
</dbReference>
<name>A0A6G0SU04_APHGL</name>
<reference evidence="1 2" key="1">
    <citation type="submission" date="2019-08" db="EMBL/GenBank/DDBJ databases">
        <title>The genome of the soybean aphid Biotype 1, its phylome, world population structure and adaptation to the North American continent.</title>
        <authorList>
            <person name="Giordano R."/>
            <person name="Donthu R.K."/>
            <person name="Hernandez A.G."/>
            <person name="Wright C.L."/>
            <person name="Zimin A.V."/>
        </authorList>
    </citation>
    <scope>NUCLEOTIDE SEQUENCE [LARGE SCALE GENOMIC DNA]</scope>
    <source>
        <tissue evidence="1">Whole aphids</tissue>
    </source>
</reference>
<dbReference type="OrthoDB" id="6636704at2759"/>
<evidence type="ECO:0000313" key="1">
    <source>
        <dbReference type="EMBL" id="KAE9521789.1"/>
    </source>
</evidence>
<dbReference type="AlphaFoldDB" id="A0A6G0SU04"/>
<gene>
    <name evidence="1" type="ORF">AGLY_017812</name>
</gene>
<organism evidence="1 2">
    <name type="scientific">Aphis glycines</name>
    <name type="common">Soybean aphid</name>
    <dbReference type="NCBI Taxonomy" id="307491"/>
    <lineage>
        <taxon>Eukaryota</taxon>
        <taxon>Metazoa</taxon>
        <taxon>Ecdysozoa</taxon>
        <taxon>Arthropoda</taxon>
        <taxon>Hexapoda</taxon>
        <taxon>Insecta</taxon>
        <taxon>Pterygota</taxon>
        <taxon>Neoptera</taxon>
        <taxon>Paraneoptera</taxon>
        <taxon>Hemiptera</taxon>
        <taxon>Sternorrhyncha</taxon>
        <taxon>Aphidomorpha</taxon>
        <taxon>Aphidoidea</taxon>
        <taxon>Aphididae</taxon>
        <taxon>Aphidini</taxon>
        <taxon>Aphis</taxon>
        <taxon>Aphis</taxon>
    </lineage>
</organism>
<keyword evidence="2" id="KW-1185">Reference proteome</keyword>
<sequence>MKIIKIINGSIHLEHYIYNENNDMSIGLYAISFTNSNNLIKIENECQITINNNVTNIKSGQYSKGELNNIINPLVISFVDKKDLDFIRTSTKSMIYYPLNDEHYINIEKDCEITVKTVKLVLTTYKIPIGVYSIREIENLLNCDKNIRNTKLTIVGQFLKISTNYEYDFDSYLLNTLGIPLFNFITDHTTESPFNRTVTGTIELQFYTQGFLKDINGIKIQLINNYISITSNDYYLLDENLRLSLGFDDKCTYTHTGSDIILGHYFVNKFLEVHCDIIEKSISNHKTEQYLHRDDDVLCVIKCDNEGQYISNDIKYILLNVKNFKNIKLFIIDQDGNKVICDEFVAYLILKT</sequence>
<dbReference type="EMBL" id="VYZN01002067">
    <property type="protein sequence ID" value="KAE9521789.1"/>
    <property type="molecule type" value="Genomic_DNA"/>
</dbReference>
<comment type="caution">
    <text evidence="1">The sequence shown here is derived from an EMBL/GenBank/DDBJ whole genome shotgun (WGS) entry which is preliminary data.</text>
</comment>
<accession>A0A6G0SU04</accession>
<proteinExistence type="predicted"/>